<dbReference type="PANTHER" id="PTHR33741">
    <property type="entry name" value="TRANSMEMBRANE PROTEIN DDB_G0269096-RELATED"/>
    <property type="match status" value="1"/>
</dbReference>
<evidence type="ECO:0000259" key="3">
    <source>
        <dbReference type="Pfam" id="PF04982"/>
    </source>
</evidence>
<feature type="transmembrane region" description="Helical" evidence="2">
    <location>
        <begin position="21"/>
        <end position="42"/>
    </location>
</feature>
<keyword evidence="2" id="KW-0812">Transmembrane</keyword>
<evidence type="ECO:0000256" key="1">
    <source>
        <dbReference type="SAM" id="MobiDB-lite"/>
    </source>
</evidence>
<feature type="transmembrane region" description="Helical" evidence="2">
    <location>
        <begin position="76"/>
        <end position="95"/>
    </location>
</feature>
<feature type="compositionally biased region" description="Polar residues" evidence="1">
    <location>
        <begin position="225"/>
        <end position="237"/>
    </location>
</feature>
<dbReference type="OrthoDB" id="9811720at2"/>
<keyword evidence="2" id="KW-1133">Transmembrane helix</keyword>
<keyword evidence="5" id="KW-1185">Reference proteome</keyword>
<evidence type="ECO:0000256" key="2">
    <source>
        <dbReference type="SAM" id="Phobius"/>
    </source>
</evidence>
<dbReference type="Proteomes" id="UP000190774">
    <property type="component" value="Unassembled WGS sequence"/>
</dbReference>
<gene>
    <name evidence="4" type="ORF">SAMN02745166_00448</name>
</gene>
<dbReference type="Pfam" id="PF04982">
    <property type="entry name" value="TM_HPP"/>
    <property type="match status" value="1"/>
</dbReference>
<dbReference type="InterPro" id="IPR058581">
    <property type="entry name" value="TM_HPP"/>
</dbReference>
<organism evidence="4 5">
    <name type="scientific">Prosthecobacter debontii</name>
    <dbReference type="NCBI Taxonomy" id="48467"/>
    <lineage>
        <taxon>Bacteria</taxon>
        <taxon>Pseudomonadati</taxon>
        <taxon>Verrucomicrobiota</taxon>
        <taxon>Verrucomicrobiia</taxon>
        <taxon>Verrucomicrobiales</taxon>
        <taxon>Verrucomicrobiaceae</taxon>
        <taxon>Prosthecobacter</taxon>
    </lineage>
</organism>
<feature type="transmembrane region" description="Helical" evidence="2">
    <location>
        <begin position="48"/>
        <end position="64"/>
    </location>
</feature>
<evidence type="ECO:0000313" key="5">
    <source>
        <dbReference type="Proteomes" id="UP000190774"/>
    </source>
</evidence>
<feature type="domain" description="HPP transmembrane region" evidence="3">
    <location>
        <begin position="14"/>
        <end position="171"/>
    </location>
</feature>
<dbReference type="InterPro" id="IPR007065">
    <property type="entry name" value="HPP"/>
</dbReference>
<feature type="transmembrane region" description="Helical" evidence="2">
    <location>
        <begin position="142"/>
        <end position="165"/>
    </location>
</feature>
<sequence>MQTWREWLGVELSEVSLKEKLISTLGGIASIWILITLGRWGLDGLGRHFVVGSMGATAVLLFAVPHGQLSQPWPVIAGHGFSALIGVLCAGWIPIPELAAAAAVGLAIGTMHQLKCIHPPGGATALTAVIGGPMIRELGFGFIVWPILINALWMVLLAILLNAAFRWRRYPAKWVRPKAAQPTAPTPQEPTHEEIVHALKSLDSFVDITEDDLLRLCQILSRRQTSQTSRKQPTDSRPNIHCTR</sequence>
<dbReference type="PANTHER" id="PTHR33741:SF5">
    <property type="entry name" value="TRANSMEMBRANE PROTEIN DDB_G0269096-RELATED"/>
    <property type="match status" value="1"/>
</dbReference>
<name>A0A1T4WMW5_9BACT</name>
<dbReference type="AlphaFoldDB" id="A0A1T4WMW5"/>
<dbReference type="RefSeq" id="WP_078811651.1">
    <property type="nucleotide sequence ID" value="NZ_FUYE01000001.1"/>
</dbReference>
<dbReference type="EMBL" id="FUYE01000001">
    <property type="protein sequence ID" value="SKA77961.1"/>
    <property type="molecule type" value="Genomic_DNA"/>
</dbReference>
<protein>
    <submittedName>
        <fullName evidence="4">HPP family protein</fullName>
    </submittedName>
</protein>
<keyword evidence="2" id="KW-0472">Membrane</keyword>
<proteinExistence type="predicted"/>
<reference evidence="5" key="1">
    <citation type="submission" date="2017-02" db="EMBL/GenBank/DDBJ databases">
        <authorList>
            <person name="Varghese N."/>
            <person name="Submissions S."/>
        </authorList>
    </citation>
    <scope>NUCLEOTIDE SEQUENCE [LARGE SCALE GENOMIC DNA]</scope>
    <source>
        <strain evidence="5">ATCC 700200</strain>
    </source>
</reference>
<evidence type="ECO:0000313" key="4">
    <source>
        <dbReference type="EMBL" id="SKA77961.1"/>
    </source>
</evidence>
<accession>A0A1T4WMW5</accession>
<feature type="region of interest" description="Disordered" evidence="1">
    <location>
        <begin position="225"/>
        <end position="244"/>
    </location>
</feature>
<dbReference type="STRING" id="48467.SAMN02745166_00448"/>